<evidence type="ECO:0000313" key="3">
    <source>
        <dbReference type="Proteomes" id="UP001342314"/>
    </source>
</evidence>
<organism evidence="2 3">
    <name type="scientific">Rhodotorula paludigena</name>
    <dbReference type="NCBI Taxonomy" id="86838"/>
    <lineage>
        <taxon>Eukaryota</taxon>
        <taxon>Fungi</taxon>
        <taxon>Dikarya</taxon>
        <taxon>Basidiomycota</taxon>
        <taxon>Pucciniomycotina</taxon>
        <taxon>Microbotryomycetes</taxon>
        <taxon>Sporidiobolales</taxon>
        <taxon>Sporidiobolaceae</taxon>
        <taxon>Rhodotorula</taxon>
    </lineage>
</organism>
<reference evidence="2 3" key="1">
    <citation type="submission" date="2021-12" db="EMBL/GenBank/DDBJ databases">
        <title>High titer production of polyol ester of fatty acids by Rhodotorula paludigena BS15 towards product separation-free biomass refinery.</title>
        <authorList>
            <person name="Mano J."/>
            <person name="Ono H."/>
            <person name="Tanaka T."/>
            <person name="Naito K."/>
            <person name="Sushida H."/>
            <person name="Ike M."/>
            <person name="Tokuyasu K."/>
            <person name="Kitaoka M."/>
        </authorList>
    </citation>
    <scope>NUCLEOTIDE SEQUENCE [LARGE SCALE GENOMIC DNA]</scope>
    <source>
        <strain evidence="2 3">BS15</strain>
    </source>
</reference>
<protein>
    <recommendedName>
        <fullName evidence="4">Proteophosphoglycan ppg4</fullName>
    </recommendedName>
</protein>
<feature type="compositionally biased region" description="Low complexity" evidence="1">
    <location>
        <begin position="124"/>
        <end position="147"/>
    </location>
</feature>
<sequence>MGASDPSSLTLHFARLGGASRPGELVRTGSASGSAAGLGVGGEGWHRALLLRQRAAGVSSWGSAGTQRASRGGSELASDSESSDGAELGEGDEEGENGDVEGAEGERERQPSVFASPRSTFAYSTSLSRSRSISSTATHSPSISLSTSPTTSMQLFAVGGGTGPAVRPETLAQLEADALATQAALAAFPPAPAAAAQRAAFMPAGRAAKKAAQTSARASGQRRAASDPSNETTTTLPTIPAPPKATSHQPTRALSRRPALSAAAGPAAGSGGLDLKQLRAEQLSRRLGFEAQSGAAGEGWSTSSSEDAVEEEIVEVRGRRRGGPKMGMAKAAGGRGGAKGRS</sequence>
<feature type="compositionally biased region" description="Polar residues" evidence="1">
    <location>
        <begin position="60"/>
        <end position="69"/>
    </location>
</feature>
<proteinExistence type="predicted"/>
<feature type="compositionally biased region" description="Low complexity" evidence="1">
    <location>
        <begin position="206"/>
        <end position="223"/>
    </location>
</feature>
<feature type="region of interest" description="Disordered" evidence="1">
    <location>
        <begin position="15"/>
        <end position="39"/>
    </location>
</feature>
<evidence type="ECO:0000256" key="1">
    <source>
        <dbReference type="SAM" id="MobiDB-lite"/>
    </source>
</evidence>
<dbReference type="Proteomes" id="UP001342314">
    <property type="component" value="Unassembled WGS sequence"/>
</dbReference>
<keyword evidence="3" id="KW-1185">Reference proteome</keyword>
<feature type="compositionally biased region" description="Gly residues" evidence="1">
    <location>
        <begin position="333"/>
        <end position="342"/>
    </location>
</feature>
<feature type="compositionally biased region" description="Low complexity" evidence="1">
    <location>
        <begin position="252"/>
        <end position="267"/>
    </location>
</feature>
<name>A0AAV5GVD0_9BASI</name>
<feature type="region of interest" description="Disordered" evidence="1">
    <location>
        <begin position="289"/>
        <end position="342"/>
    </location>
</feature>
<feature type="compositionally biased region" description="Acidic residues" evidence="1">
    <location>
        <begin position="81"/>
        <end position="103"/>
    </location>
</feature>
<accession>A0AAV5GVD0</accession>
<feature type="region of interest" description="Disordered" evidence="1">
    <location>
        <begin position="58"/>
        <end position="147"/>
    </location>
</feature>
<evidence type="ECO:0000313" key="2">
    <source>
        <dbReference type="EMBL" id="GJN93450.1"/>
    </source>
</evidence>
<comment type="caution">
    <text evidence="2">The sequence shown here is derived from an EMBL/GenBank/DDBJ whole genome shotgun (WGS) entry which is preliminary data.</text>
</comment>
<feature type="region of interest" description="Disordered" evidence="1">
    <location>
        <begin position="206"/>
        <end position="273"/>
    </location>
</feature>
<evidence type="ECO:0008006" key="4">
    <source>
        <dbReference type="Google" id="ProtNLM"/>
    </source>
</evidence>
<gene>
    <name evidence="2" type="ORF">Rhopal_006506-T1</name>
</gene>
<dbReference type="EMBL" id="BQKY01000014">
    <property type="protein sequence ID" value="GJN93450.1"/>
    <property type="molecule type" value="Genomic_DNA"/>
</dbReference>
<dbReference type="AlphaFoldDB" id="A0AAV5GVD0"/>